<protein>
    <submittedName>
        <fullName evidence="5">Thioredoxin, mitochondrial</fullName>
    </submittedName>
</protein>
<keyword evidence="2" id="KW-0175">Coiled coil</keyword>
<dbReference type="GeneID" id="108965100"/>
<dbReference type="SUPFAM" id="SSF52833">
    <property type="entry name" value="Thioredoxin-like"/>
    <property type="match status" value="1"/>
</dbReference>
<dbReference type="PROSITE" id="PS51352">
    <property type="entry name" value="THIOREDOXIN_2"/>
    <property type="match status" value="1"/>
</dbReference>
<evidence type="ECO:0000313" key="4">
    <source>
        <dbReference type="EMBL" id="JAI22569.1"/>
    </source>
</evidence>
<dbReference type="EMBL" id="GDHF01001360">
    <property type="protein sequence ID" value="JAI50954.1"/>
    <property type="molecule type" value="Transcribed_RNA"/>
</dbReference>
<dbReference type="OrthoDB" id="19690at2759"/>
<proteinExistence type="inferred from homology"/>
<dbReference type="CDD" id="cd02947">
    <property type="entry name" value="TRX_family"/>
    <property type="match status" value="1"/>
</dbReference>
<dbReference type="PANTHER" id="PTHR43601">
    <property type="entry name" value="THIOREDOXIN, MITOCHONDRIAL"/>
    <property type="match status" value="1"/>
</dbReference>
<dbReference type="InterPro" id="IPR036249">
    <property type="entry name" value="Thioredoxin-like_sf"/>
</dbReference>
<gene>
    <name evidence="5" type="primary">Txn2_0</name>
    <name evidence="6" type="synonym">Txn2_1</name>
    <name evidence="4" type="synonym">Txn2_2</name>
    <name evidence="6" type="ORF">c0_g1_i2</name>
    <name evidence="4" type="ORF">c0_g1_i3</name>
    <name evidence="5" type="ORF">c0_g1_i5</name>
</gene>
<dbReference type="Pfam" id="PF00085">
    <property type="entry name" value="Thioredoxin"/>
    <property type="match status" value="1"/>
</dbReference>
<dbReference type="Gene3D" id="3.40.30.10">
    <property type="entry name" value="Glutaredoxin"/>
    <property type="match status" value="1"/>
</dbReference>
<feature type="domain" description="Thioredoxin" evidence="3">
    <location>
        <begin position="30"/>
        <end position="156"/>
    </location>
</feature>
<dbReference type="GO" id="GO:0045454">
    <property type="term" value="P:cell redox homeostasis"/>
    <property type="evidence" value="ECO:0007669"/>
    <property type="project" value="TreeGrafter"/>
</dbReference>
<evidence type="ECO:0000313" key="5">
    <source>
        <dbReference type="EMBL" id="JAI48978.1"/>
    </source>
</evidence>
<evidence type="ECO:0000313" key="6">
    <source>
        <dbReference type="EMBL" id="JAI50954.1"/>
    </source>
</evidence>
<dbReference type="EMBL" id="GDHF01029745">
    <property type="protein sequence ID" value="JAI22569.1"/>
    <property type="molecule type" value="Transcribed_RNA"/>
</dbReference>
<evidence type="ECO:0000259" key="3">
    <source>
        <dbReference type="PROSITE" id="PS51352"/>
    </source>
</evidence>
<comment type="similarity">
    <text evidence="1">Belongs to the thioredoxin family.</text>
</comment>
<feature type="coiled-coil region" evidence="2">
    <location>
        <begin position="141"/>
        <end position="168"/>
    </location>
</feature>
<dbReference type="EMBL" id="GDHF01003336">
    <property type="protein sequence ID" value="JAI48978.1"/>
    <property type="molecule type" value="Transcribed_RNA"/>
</dbReference>
<dbReference type="AlphaFoldDB" id="A0A0K8WCR7"/>
<reference evidence="5" key="1">
    <citation type="submission" date="2015-06" db="EMBL/GenBank/DDBJ databases">
        <authorList>
            <person name="Hoefler B.C."/>
            <person name="Straight P.D."/>
        </authorList>
    </citation>
    <scope>NUCLEOTIDE SEQUENCE</scope>
</reference>
<dbReference type="InterPro" id="IPR013766">
    <property type="entry name" value="Thioredoxin_domain"/>
</dbReference>
<dbReference type="GO" id="GO:0005739">
    <property type="term" value="C:mitochondrion"/>
    <property type="evidence" value="ECO:0007669"/>
    <property type="project" value="TreeGrafter"/>
</dbReference>
<evidence type="ECO:0000256" key="2">
    <source>
        <dbReference type="SAM" id="Coils"/>
    </source>
</evidence>
<accession>A0A0K8WCR7</accession>
<organism evidence="5">
    <name type="scientific">Bactrocera latifrons</name>
    <name type="common">Malaysian fruit fly</name>
    <name type="synonym">Chaetodacus latifrons</name>
    <dbReference type="NCBI Taxonomy" id="174628"/>
    <lineage>
        <taxon>Eukaryota</taxon>
        <taxon>Metazoa</taxon>
        <taxon>Ecdysozoa</taxon>
        <taxon>Arthropoda</taxon>
        <taxon>Hexapoda</taxon>
        <taxon>Insecta</taxon>
        <taxon>Pterygota</taxon>
        <taxon>Neoptera</taxon>
        <taxon>Endopterygota</taxon>
        <taxon>Diptera</taxon>
        <taxon>Brachycera</taxon>
        <taxon>Muscomorpha</taxon>
        <taxon>Tephritoidea</taxon>
        <taxon>Tephritidae</taxon>
        <taxon>Bactrocera</taxon>
        <taxon>Bactrocera</taxon>
    </lineage>
</organism>
<name>A0A0K8WCR7_BACLA</name>
<dbReference type="PANTHER" id="PTHR43601:SF5">
    <property type="entry name" value="EG:132E8.3 PROTEIN"/>
    <property type="match status" value="1"/>
</dbReference>
<sequence>MLKFAGQGITPRIVAGLAGITQSNCQHVVSGVSTVLQKFISQNHSYNRKVDVKDHYEFDQKVINNDNPVVVNFHAEWCDPCKILTPKMSELLDDSEEIDLATIDVDTNSELVETFEVKAVPAVLAFRNGVVVDKFIGLVDANSIESLINKLKRKKKQADEAAGSAKDK</sequence>
<evidence type="ECO:0000256" key="1">
    <source>
        <dbReference type="ARBA" id="ARBA00008987"/>
    </source>
</evidence>